<dbReference type="InterPro" id="IPR050267">
    <property type="entry name" value="Anti-sigma-factor_SerPK"/>
</dbReference>
<dbReference type="Pfam" id="PF13581">
    <property type="entry name" value="HATPase_c_2"/>
    <property type="match status" value="1"/>
</dbReference>
<dbReference type="RefSeq" id="WP_285456719.1">
    <property type="nucleotide sequence ID" value="NZ_CP127173.1"/>
</dbReference>
<keyword evidence="1" id="KW-0418">Kinase</keyword>
<accession>A0ABY8XUH1</accession>
<dbReference type="PANTHER" id="PTHR35526:SF3">
    <property type="entry name" value="ANTI-SIGMA-F FACTOR RSBW"/>
    <property type="match status" value="1"/>
</dbReference>
<organism evidence="3 4">
    <name type="scientific">Amycolatopsis nalaikhensis</name>
    <dbReference type="NCBI Taxonomy" id="715472"/>
    <lineage>
        <taxon>Bacteria</taxon>
        <taxon>Bacillati</taxon>
        <taxon>Actinomycetota</taxon>
        <taxon>Actinomycetes</taxon>
        <taxon>Pseudonocardiales</taxon>
        <taxon>Pseudonocardiaceae</taxon>
        <taxon>Amycolatopsis</taxon>
    </lineage>
</organism>
<dbReference type="PANTHER" id="PTHR35526">
    <property type="entry name" value="ANTI-SIGMA-F FACTOR RSBW-RELATED"/>
    <property type="match status" value="1"/>
</dbReference>
<keyword evidence="4" id="KW-1185">Reference proteome</keyword>
<proteinExistence type="predicted"/>
<dbReference type="GO" id="GO:0005524">
    <property type="term" value="F:ATP binding"/>
    <property type="evidence" value="ECO:0007669"/>
    <property type="project" value="UniProtKB-KW"/>
</dbReference>
<name>A0ABY8XUH1_9PSEU</name>
<dbReference type="CDD" id="cd16936">
    <property type="entry name" value="HATPase_RsbW-like"/>
    <property type="match status" value="1"/>
</dbReference>
<dbReference type="SUPFAM" id="SSF55874">
    <property type="entry name" value="ATPase domain of HSP90 chaperone/DNA topoisomerase II/histidine kinase"/>
    <property type="match status" value="1"/>
</dbReference>
<keyword evidence="3" id="KW-0808">Transferase</keyword>
<feature type="domain" description="Histidine kinase/HSP90-like ATPase" evidence="2">
    <location>
        <begin position="25"/>
        <end position="137"/>
    </location>
</feature>
<dbReference type="Proteomes" id="UP001227101">
    <property type="component" value="Chromosome"/>
</dbReference>
<keyword evidence="1" id="KW-0723">Serine/threonine-protein kinase</keyword>
<dbReference type="InterPro" id="IPR003594">
    <property type="entry name" value="HATPase_dom"/>
</dbReference>
<protein>
    <submittedName>
        <fullName evidence="3">ATP-binding protein</fullName>
        <ecNumber evidence="3">2.7.13.3</ecNumber>
    </submittedName>
</protein>
<dbReference type="EC" id="2.7.13.3" evidence="3"/>
<evidence type="ECO:0000256" key="1">
    <source>
        <dbReference type="ARBA" id="ARBA00022527"/>
    </source>
</evidence>
<dbReference type="EMBL" id="CP127173">
    <property type="protein sequence ID" value="WIV59221.1"/>
    <property type="molecule type" value="Genomic_DNA"/>
</dbReference>
<gene>
    <name evidence="3" type="ORF">QP939_11620</name>
</gene>
<keyword evidence="3" id="KW-0547">Nucleotide-binding</keyword>
<keyword evidence="3" id="KW-0067">ATP-binding</keyword>
<evidence type="ECO:0000313" key="3">
    <source>
        <dbReference type="EMBL" id="WIV59221.1"/>
    </source>
</evidence>
<dbReference type="Gene3D" id="3.30.565.10">
    <property type="entry name" value="Histidine kinase-like ATPase, C-terminal domain"/>
    <property type="match status" value="1"/>
</dbReference>
<evidence type="ECO:0000259" key="2">
    <source>
        <dbReference type="Pfam" id="PF13581"/>
    </source>
</evidence>
<dbReference type="InterPro" id="IPR036890">
    <property type="entry name" value="HATPase_C_sf"/>
</dbReference>
<evidence type="ECO:0000313" key="4">
    <source>
        <dbReference type="Proteomes" id="UP001227101"/>
    </source>
</evidence>
<sequence>MPSSTSTDEPAGSGATDDSLRWVVTADPNQLARLRAQLVTWATGTGLDAEQVQDLQLAAYEAMANVAEHAYLGTTGILELHARSRGDRVIVTVADHGRWQPAPRPGLLHGRGLPLIRALAEQTVIETGDGTTVTMTWIRRP</sequence>
<reference evidence="3 4" key="1">
    <citation type="submission" date="2023-06" db="EMBL/GenBank/DDBJ databases">
        <authorList>
            <person name="Oyuntsetseg B."/>
            <person name="Kim S.B."/>
        </authorList>
    </citation>
    <scope>NUCLEOTIDE SEQUENCE [LARGE SCALE GENOMIC DNA]</scope>
    <source>
        <strain evidence="3 4">2-2</strain>
    </source>
</reference>
<dbReference type="GO" id="GO:0004673">
    <property type="term" value="F:protein histidine kinase activity"/>
    <property type="evidence" value="ECO:0007669"/>
    <property type="project" value="UniProtKB-EC"/>
</dbReference>